<dbReference type="AlphaFoldDB" id="A0A8S0RMU7"/>
<dbReference type="EMBL" id="CACTIH010003664">
    <property type="protein sequence ID" value="CAA2981150.1"/>
    <property type="molecule type" value="Genomic_DNA"/>
</dbReference>
<evidence type="ECO:0000313" key="2">
    <source>
        <dbReference type="Proteomes" id="UP000594638"/>
    </source>
</evidence>
<organism evidence="1 2">
    <name type="scientific">Olea europaea subsp. europaea</name>
    <dbReference type="NCBI Taxonomy" id="158383"/>
    <lineage>
        <taxon>Eukaryota</taxon>
        <taxon>Viridiplantae</taxon>
        <taxon>Streptophyta</taxon>
        <taxon>Embryophyta</taxon>
        <taxon>Tracheophyta</taxon>
        <taxon>Spermatophyta</taxon>
        <taxon>Magnoliopsida</taxon>
        <taxon>eudicotyledons</taxon>
        <taxon>Gunneridae</taxon>
        <taxon>Pentapetalae</taxon>
        <taxon>asterids</taxon>
        <taxon>lamiids</taxon>
        <taxon>Lamiales</taxon>
        <taxon>Oleaceae</taxon>
        <taxon>Oleeae</taxon>
        <taxon>Olea</taxon>
    </lineage>
</organism>
<dbReference type="Proteomes" id="UP000594638">
    <property type="component" value="Unassembled WGS sequence"/>
</dbReference>
<sequence>MKAGVVREDAQLTGKPMILDFLLNVNGVRSTTYLKPSQPQPLQQQQQQQQLLPKQPVLPYRSPLGISNGGHSDSPIIRGGIGRVYDSGMNNNLVQSATLQGMVDLGSGIGGVAMGSAVISSDGACEE</sequence>
<proteinExistence type="predicted"/>
<comment type="caution">
    <text evidence="1">The sequence shown here is derived from an EMBL/GenBank/DDBJ whole genome shotgun (WGS) entry which is preliminary data.</text>
</comment>
<accession>A0A8S0RMU7</accession>
<dbReference type="Gramene" id="OE9A079679T1">
    <property type="protein sequence ID" value="OE9A079679C1"/>
    <property type="gene ID" value="OE9A079679"/>
</dbReference>
<reference evidence="1 2" key="1">
    <citation type="submission" date="2019-12" db="EMBL/GenBank/DDBJ databases">
        <authorList>
            <person name="Alioto T."/>
            <person name="Alioto T."/>
            <person name="Gomez Garrido J."/>
        </authorList>
    </citation>
    <scope>NUCLEOTIDE SEQUENCE [LARGE SCALE GENOMIC DNA]</scope>
</reference>
<gene>
    <name evidence="1" type="ORF">OLEA9_A079679</name>
</gene>
<name>A0A8S0RMU7_OLEEU</name>
<evidence type="ECO:0000313" key="1">
    <source>
        <dbReference type="EMBL" id="CAA2981150.1"/>
    </source>
</evidence>
<protein>
    <submittedName>
        <fullName evidence="1">Uncharacterized protein</fullName>
    </submittedName>
</protein>
<keyword evidence="2" id="KW-1185">Reference proteome</keyword>